<dbReference type="GO" id="GO:0042393">
    <property type="term" value="F:histone binding"/>
    <property type="evidence" value="ECO:0000318"/>
    <property type="project" value="GO_Central"/>
</dbReference>
<dbReference type="PROSITE" id="PS00674">
    <property type="entry name" value="AAA"/>
    <property type="match status" value="1"/>
</dbReference>
<feature type="compositionally biased region" description="Basic residues" evidence="6">
    <location>
        <begin position="241"/>
        <end position="251"/>
    </location>
</feature>
<feature type="compositionally biased region" description="Basic and acidic residues" evidence="6">
    <location>
        <begin position="1052"/>
        <end position="1064"/>
    </location>
</feature>
<dbReference type="GO" id="GO:0006508">
    <property type="term" value="P:proteolysis"/>
    <property type="evidence" value="ECO:0007669"/>
    <property type="project" value="UniProtKB-KW"/>
</dbReference>
<dbReference type="InterPro" id="IPR003960">
    <property type="entry name" value="ATPase_AAA_CS"/>
</dbReference>
<dbReference type="Gene3D" id="3.40.50.300">
    <property type="entry name" value="P-loop containing nucleotide triphosphate hydrolases"/>
    <property type="match status" value="1"/>
</dbReference>
<keyword evidence="3" id="KW-0067">ATP-binding</keyword>
<evidence type="ECO:0000313" key="8">
    <source>
        <dbReference type="EMBL" id="KMZ62693.1"/>
    </source>
</evidence>
<dbReference type="GO" id="GO:0008233">
    <property type="term" value="F:peptidase activity"/>
    <property type="evidence" value="ECO:0007669"/>
    <property type="project" value="UniProtKB-KW"/>
</dbReference>
<evidence type="ECO:0000256" key="5">
    <source>
        <dbReference type="PROSITE-ProRule" id="PRU00035"/>
    </source>
</evidence>
<reference evidence="9" key="1">
    <citation type="journal article" date="2016" name="Nature">
        <title>The genome of the seagrass Zostera marina reveals angiosperm adaptation to the sea.</title>
        <authorList>
            <person name="Olsen J.L."/>
            <person name="Rouze P."/>
            <person name="Verhelst B."/>
            <person name="Lin Y.-C."/>
            <person name="Bayer T."/>
            <person name="Collen J."/>
            <person name="Dattolo E."/>
            <person name="De Paoli E."/>
            <person name="Dittami S."/>
            <person name="Maumus F."/>
            <person name="Michel G."/>
            <person name="Kersting A."/>
            <person name="Lauritano C."/>
            <person name="Lohaus R."/>
            <person name="Toepel M."/>
            <person name="Tonon T."/>
            <person name="Vanneste K."/>
            <person name="Amirebrahimi M."/>
            <person name="Brakel J."/>
            <person name="Bostroem C."/>
            <person name="Chovatia M."/>
            <person name="Grimwood J."/>
            <person name="Jenkins J.W."/>
            <person name="Jueterbock A."/>
            <person name="Mraz A."/>
            <person name="Stam W.T."/>
            <person name="Tice H."/>
            <person name="Bornberg-Bauer E."/>
            <person name="Green P.J."/>
            <person name="Pearson G.A."/>
            <person name="Procaccini G."/>
            <person name="Duarte C.M."/>
            <person name="Schmutz J."/>
            <person name="Reusch T.B.H."/>
            <person name="Van de Peer Y."/>
        </authorList>
    </citation>
    <scope>NUCLEOTIDE SEQUENCE [LARGE SCALE GENOMIC DNA]</scope>
    <source>
        <strain evidence="9">cv. Finnish</strain>
    </source>
</reference>
<dbReference type="InterPro" id="IPR027417">
    <property type="entry name" value="P-loop_NTPase"/>
</dbReference>
<dbReference type="SMART" id="SM00382">
    <property type="entry name" value="AAA"/>
    <property type="match status" value="1"/>
</dbReference>
<dbReference type="InterPro" id="IPR003959">
    <property type="entry name" value="ATPase_AAA_core"/>
</dbReference>
<dbReference type="FunFam" id="1.20.920.10:FF:000037">
    <property type="entry name" value="ATPase family AAA domain-containing protein"/>
    <property type="match status" value="1"/>
</dbReference>
<evidence type="ECO:0000256" key="1">
    <source>
        <dbReference type="ARBA" id="ARBA00006914"/>
    </source>
</evidence>
<name>A0A0K9P146_ZOSMR</name>
<protein>
    <submittedName>
        <fullName evidence="8">26S protease regulatory subunit 7</fullName>
    </submittedName>
</protein>
<dbReference type="OMA" id="YNPAIRK"/>
<keyword evidence="8" id="KW-0645">Protease</keyword>
<dbReference type="OrthoDB" id="5421at2759"/>
<dbReference type="PROSITE" id="PS50014">
    <property type="entry name" value="BROMODOMAIN_2"/>
    <property type="match status" value="1"/>
</dbReference>
<dbReference type="CDD" id="cd05528">
    <property type="entry name" value="Bromo_AAA"/>
    <property type="match status" value="1"/>
</dbReference>
<dbReference type="SMART" id="SM00297">
    <property type="entry name" value="BROMO"/>
    <property type="match status" value="1"/>
</dbReference>
<dbReference type="GO" id="GO:0006337">
    <property type="term" value="P:nucleosome disassembly"/>
    <property type="evidence" value="ECO:0000318"/>
    <property type="project" value="GO_Central"/>
</dbReference>
<dbReference type="FunFam" id="1.10.8.60:FF:000016">
    <property type="entry name" value="ATPase family AAA domain-containing protein 2B"/>
    <property type="match status" value="1"/>
</dbReference>
<dbReference type="Gene3D" id="1.20.920.10">
    <property type="entry name" value="Bromodomain-like"/>
    <property type="match status" value="1"/>
</dbReference>
<dbReference type="Gene3D" id="1.10.8.60">
    <property type="match status" value="1"/>
</dbReference>
<keyword evidence="8" id="KW-0378">Hydrolase</keyword>
<feature type="region of interest" description="Disordered" evidence="6">
    <location>
        <begin position="1039"/>
        <end position="1120"/>
    </location>
</feature>
<dbReference type="Pfam" id="PF00004">
    <property type="entry name" value="AAA"/>
    <property type="match status" value="1"/>
</dbReference>
<dbReference type="InterPro" id="IPR036427">
    <property type="entry name" value="Bromodomain-like_sf"/>
</dbReference>
<dbReference type="GO" id="GO:0016887">
    <property type="term" value="F:ATP hydrolysis activity"/>
    <property type="evidence" value="ECO:0000318"/>
    <property type="project" value="GO_Central"/>
</dbReference>
<dbReference type="InterPro" id="IPR003593">
    <property type="entry name" value="AAA+_ATPase"/>
</dbReference>
<keyword evidence="9" id="KW-1185">Reference proteome</keyword>
<dbReference type="Proteomes" id="UP000036987">
    <property type="component" value="Unassembled WGS sequence"/>
</dbReference>
<dbReference type="SUPFAM" id="SSF47370">
    <property type="entry name" value="Bromodomain"/>
    <property type="match status" value="1"/>
</dbReference>
<feature type="compositionally biased region" description="Basic and acidic residues" evidence="6">
    <location>
        <begin position="1073"/>
        <end position="1085"/>
    </location>
</feature>
<dbReference type="InterPro" id="IPR041569">
    <property type="entry name" value="AAA_lid_3"/>
</dbReference>
<keyword evidence="4 5" id="KW-0103">Bromodomain</keyword>
<feature type="compositionally biased region" description="Acidic residues" evidence="6">
    <location>
        <begin position="157"/>
        <end position="216"/>
    </location>
</feature>
<dbReference type="GO" id="GO:0006334">
    <property type="term" value="P:nucleosome assembly"/>
    <property type="evidence" value="ECO:0000318"/>
    <property type="project" value="GO_Central"/>
</dbReference>
<dbReference type="SUPFAM" id="SSF52540">
    <property type="entry name" value="P-loop containing nucleoside triphosphate hydrolases"/>
    <property type="match status" value="2"/>
</dbReference>
<dbReference type="InterPro" id="IPR045199">
    <property type="entry name" value="ATAD2-like"/>
</dbReference>
<evidence type="ECO:0000256" key="2">
    <source>
        <dbReference type="ARBA" id="ARBA00022741"/>
    </source>
</evidence>
<accession>A0A0K9P146</accession>
<gene>
    <name evidence="8" type="ORF">ZOSMA_44G00930</name>
</gene>
<comment type="similarity">
    <text evidence="1">Belongs to the AAA ATPase family.</text>
</comment>
<feature type="compositionally biased region" description="Basic and acidic residues" evidence="6">
    <location>
        <begin position="217"/>
        <end position="240"/>
    </location>
</feature>
<dbReference type="FunFam" id="3.40.50.300:FF:000061">
    <property type="entry name" value="ATPase family, AAA domain-containing 2"/>
    <property type="match status" value="1"/>
</dbReference>
<evidence type="ECO:0000256" key="3">
    <source>
        <dbReference type="ARBA" id="ARBA00022840"/>
    </source>
</evidence>
<dbReference type="GO" id="GO:0005524">
    <property type="term" value="F:ATP binding"/>
    <property type="evidence" value="ECO:0007669"/>
    <property type="project" value="UniProtKB-KW"/>
</dbReference>
<dbReference type="InterPro" id="IPR001487">
    <property type="entry name" value="Bromodomain"/>
</dbReference>
<dbReference type="GO" id="GO:0045815">
    <property type="term" value="P:transcription initiation-coupled chromatin remodeling"/>
    <property type="evidence" value="ECO:0000318"/>
    <property type="project" value="GO_Central"/>
</dbReference>
<evidence type="ECO:0000313" key="9">
    <source>
        <dbReference type="Proteomes" id="UP000036987"/>
    </source>
</evidence>
<dbReference type="PANTHER" id="PTHR23069:SF0">
    <property type="entry name" value="TAT-BINDING HOMOLOG 7"/>
    <property type="match status" value="1"/>
</dbReference>
<dbReference type="PRINTS" id="PR00503">
    <property type="entry name" value="BROMODOMAIN"/>
</dbReference>
<feature type="region of interest" description="Disordered" evidence="6">
    <location>
        <begin position="115"/>
        <end position="286"/>
    </location>
</feature>
<dbReference type="GO" id="GO:0005634">
    <property type="term" value="C:nucleus"/>
    <property type="evidence" value="ECO:0000318"/>
    <property type="project" value="GO_Central"/>
</dbReference>
<dbReference type="STRING" id="29655.A0A0K9P146"/>
<dbReference type="AlphaFoldDB" id="A0A0K9P146"/>
<dbReference type="EMBL" id="LFYR01001330">
    <property type="protein sequence ID" value="KMZ62693.1"/>
    <property type="molecule type" value="Genomic_DNA"/>
</dbReference>
<dbReference type="Pfam" id="PF00439">
    <property type="entry name" value="Bromodomain"/>
    <property type="match status" value="1"/>
</dbReference>
<sequence>MDVKGESGVNIRPLRKSDRLRQARKIFRKSYLYYPSMRKKSKSNRRAKVSKFAKMLRPKNRPNRTPPSNLVSTDLRRSTRKRKVTTHFAEYENDTDSSRTDDIDLVYHSSRRIKHKAAQDELSAPRRHKRISNTEPAPRREGLRPRRSAPWSREESYQESDDNEDTSDSDVPVDQDETENVNDVDGAGDDDVESEDGNDMEEEEEGEDGEDEDGEEQDGKRRYDLRNRADVRRSSPEKERKLRPRSPRRVLHQGMSSKNNKESRRGGRVHKRHRFARDDDSDDSLLVDELDQGPPVPWTRSGNRNGAPLLFGGLDLHGTSPWGLNASASGWGHQGDGIMSTSAGIQTAGPSSKGGADIQPLQVDGSVSFDDIGGLSEYIDALKEMVFFPLLYPDFFANYHITPPRGVLLCGPPGTGKTLIARALACAASKAGQKVSFYMRKGADVLSKWVGEAERQLKLLFEEAQRNQPSIIFFDEIDGLAPVRSSKQEQIHNSIVSTLLALMDGLDSRGQVVLIGATNRIDAIDGALRRPGRFDREFVFSLPGCEARAEILDIHTRKWKEPPSKSLKMELAATCVGYCGADLKALCTEAAIRAFREKYPQVYTSDDKFLIDVDSIRIEKYHFLEAMSSITPAAHRGSIVLSRPLSSVVAPCLCRHFNKIMELISDIFPSLSSSDMTRLSVFSFGSSIPLVYRPRLLICGDEGAGLDHVGPAILHELEKFPVHSLGMASLLSDPGAKTPEEALVHIFGEARKTTPSILYLPQFHLWWDTAHEQLKVVLLTLLDELPSNFPILVLGTSSVAYADLEEMTSSVFSLLNAYQVDIPTIDDRSKFVEKLVEAVLSIPSEESSKSKVHLSLPELPKVPTEVGMPKASELRAKAEAEQHALRRLRMCFRDVCNRILYDKRFSVFHYPVTDEDAPNYHSIVQNPMDIATMLQRVDCGHYLLCSTFFQDVDLIVANAKAYNGEDYTGSRIVSRACELRDSVQGMLSQMDPSLVSFCDKIAAQGGPVPLPDDMRDLGFPPAPVVQPVSVTRMSARLRNAQPEVNISQSYEALKRPKKSSDADKPATNSDQTMEERSEAVEELDLHNLPSCQPKPHLPPQDCNSNPISSPKEPENNPIISDIPVPSVPTFPVAIEDAHDNSGKINNCDLSGEIIYVKQRLIEQTKNYGVPQLERLYTRVIKGVITDKNRGVGEDHRCSILKFLSKFSDDDSNF</sequence>
<comment type="caution">
    <text evidence="8">The sequence shown here is derived from an EMBL/GenBank/DDBJ whole genome shotgun (WGS) entry which is preliminary data.</text>
</comment>
<dbReference type="Pfam" id="PF17862">
    <property type="entry name" value="AAA_lid_3"/>
    <property type="match status" value="1"/>
</dbReference>
<dbReference type="PANTHER" id="PTHR23069">
    <property type="entry name" value="AAA DOMAIN-CONTAINING"/>
    <property type="match status" value="1"/>
</dbReference>
<evidence type="ECO:0000259" key="7">
    <source>
        <dbReference type="PROSITE" id="PS50014"/>
    </source>
</evidence>
<feature type="compositionally biased region" description="Basic residues" evidence="6">
    <location>
        <begin position="266"/>
        <end position="275"/>
    </location>
</feature>
<keyword evidence="2" id="KW-0547">Nucleotide-binding</keyword>
<evidence type="ECO:0000256" key="6">
    <source>
        <dbReference type="SAM" id="MobiDB-lite"/>
    </source>
</evidence>
<feature type="domain" description="Bromo" evidence="7">
    <location>
        <begin position="908"/>
        <end position="970"/>
    </location>
</feature>
<organism evidence="8 9">
    <name type="scientific">Zostera marina</name>
    <name type="common">Eelgrass</name>
    <dbReference type="NCBI Taxonomy" id="29655"/>
    <lineage>
        <taxon>Eukaryota</taxon>
        <taxon>Viridiplantae</taxon>
        <taxon>Streptophyta</taxon>
        <taxon>Embryophyta</taxon>
        <taxon>Tracheophyta</taxon>
        <taxon>Spermatophyta</taxon>
        <taxon>Magnoliopsida</taxon>
        <taxon>Liliopsida</taxon>
        <taxon>Zosteraceae</taxon>
        <taxon>Zostera</taxon>
    </lineage>
</organism>
<proteinExistence type="inferred from homology"/>
<feature type="region of interest" description="Disordered" evidence="6">
    <location>
        <begin position="55"/>
        <end position="81"/>
    </location>
</feature>
<dbReference type="GO" id="GO:0003682">
    <property type="term" value="F:chromatin binding"/>
    <property type="evidence" value="ECO:0000318"/>
    <property type="project" value="GO_Central"/>
</dbReference>
<evidence type="ECO:0000256" key="4">
    <source>
        <dbReference type="ARBA" id="ARBA00023117"/>
    </source>
</evidence>